<dbReference type="AlphaFoldDB" id="I7ZKB3"/>
<dbReference type="EMBL" id="AKGD01000001">
    <property type="protein sequence ID" value="EIT72207.1"/>
    <property type="molecule type" value="Genomic_DNA"/>
</dbReference>
<evidence type="ECO:0000313" key="2">
    <source>
        <dbReference type="EMBL" id="EIT72207.1"/>
    </source>
</evidence>
<dbReference type="Pfam" id="PF08895">
    <property type="entry name" value="DUF1840"/>
    <property type="match status" value="1"/>
</dbReference>
<keyword evidence="3" id="KW-1185">Reference proteome</keyword>
<dbReference type="OrthoDB" id="5625523at2"/>
<comment type="caution">
    <text evidence="2">The sequence shown here is derived from an EMBL/GenBank/DDBJ whole genome shotgun (WGS) entry which is preliminary data.</text>
</comment>
<organism evidence="2 3">
    <name type="scientific">Hydrocarboniphaga effusa AP103</name>
    <dbReference type="NCBI Taxonomy" id="1172194"/>
    <lineage>
        <taxon>Bacteria</taxon>
        <taxon>Pseudomonadati</taxon>
        <taxon>Pseudomonadota</taxon>
        <taxon>Gammaproteobacteria</taxon>
        <taxon>Nevskiales</taxon>
        <taxon>Nevskiaceae</taxon>
        <taxon>Hydrocarboniphaga</taxon>
    </lineage>
</organism>
<reference evidence="2 3" key="1">
    <citation type="journal article" date="2012" name="J. Bacteriol.">
        <title>Genome Sequence of n-Alkane-Degrading Hydrocarboniphaga effusa Strain AP103T (ATCC BAA-332T).</title>
        <authorList>
            <person name="Chang H.K."/>
            <person name="Zylstra G.J."/>
            <person name="Chae J.C."/>
        </authorList>
    </citation>
    <scope>NUCLEOTIDE SEQUENCE [LARGE SCALE GENOMIC DNA]</scope>
    <source>
        <strain evidence="2 3">AP103</strain>
    </source>
</reference>
<accession>I7ZKB3</accession>
<evidence type="ECO:0000256" key="1">
    <source>
        <dbReference type="SAM" id="MobiDB-lite"/>
    </source>
</evidence>
<proteinExistence type="predicted"/>
<gene>
    <name evidence="2" type="ORF">WQQ_23440</name>
</gene>
<protein>
    <recommendedName>
        <fullName evidence="4">DUF1840 domain-containing protein</fullName>
    </recommendedName>
</protein>
<feature type="region of interest" description="Disordered" evidence="1">
    <location>
        <begin position="54"/>
        <end position="81"/>
    </location>
</feature>
<evidence type="ECO:0008006" key="4">
    <source>
        <dbReference type="Google" id="ProtNLM"/>
    </source>
</evidence>
<name>I7ZKB3_9GAMM</name>
<sequence length="105" mass="11262">MIRFSSPTSGDVQMLDAHARQLLDVIGKSAGERGVITAGEIPAALSALRSAIAQDAPQHARTEDADDPDERDHQAQDVSLGRRAFPLVDMLERAAKNGKDVTWGV</sequence>
<dbReference type="InterPro" id="IPR014991">
    <property type="entry name" value="DUF1840"/>
</dbReference>
<evidence type="ECO:0000313" key="3">
    <source>
        <dbReference type="Proteomes" id="UP000003704"/>
    </source>
</evidence>
<dbReference type="RefSeq" id="WP_007185287.1">
    <property type="nucleotide sequence ID" value="NZ_AKGD01000001.1"/>
</dbReference>
<dbReference type="STRING" id="1172194.WQQ_23440"/>
<dbReference type="Proteomes" id="UP000003704">
    <property type="component" value="Unassembled WGS sequence"/>
</dbReference>